<evidence type="ECO:0000256" key="2">
    <source>
        <dbReference type="SAM" id="Phobius"/>
    </source>
</evidence>
<dbReference type="InterPro" id="IPR012902">
    <property type="entry name" value="N_methyl_site"/>
</dbReference>
<evidence type="ECO:0000313" key="3">
    <source>
        <dbReference type="EMBL" id="AQT68100.1"/>
    </source>
</evidence>
<keyword evidence="2" id="KW-1133">Transmembrane helix</keyword>
<dbReference type="Proteomes" id="UP000189674">
    <property type="component" value="Chromosome"/>
</dbReference>
<reference evidence="4" key="1">
    <citation type="submission" date="2017-02" db="EMBL/GenBank/DDBJ databases">
        <title>Comparative genomics and description of representatives of a novel lineage of planctomycetes thriving in anoxic sediments.</title>
        <authorList>
            <person name="Spring S."/>
            <person name="Bunk B."/>
            <person name="Sproer C."/>
        </authorList>
    </citation>
    <scope>NUCLEOTIDE SEQUENCE [LARGE SCALE GENOMIC DNA]</scope>
    <source>
        <strain evidence="4">ST-NAGAB-D1</strain>
    </source>
</reference>
<feature type="transmembrane region" description="Helical" evidence="2">
    <location>
        <begin position="6"/>
        <end position="26"/>
    </location>
</feature>
<dbReference type="InterPro" id="IPR045584">
    <property type="entry name" value="Pilin-like"/>
</dbReference>
<dbReference type="AlphaFoldDB" id="A0A1U9NKI5"/>
<dbReference type="KEGG" id="alus:STSP2_01255"/>
<protein>
    <submittedName>
        <fullName evidence="3">Putative major pilin subunit</fullName>
    </submittedName>
</protein>
<sequence length="271" mass="30491">MKNKKAFTLIELLVVISIIALLLAIMMPSLSMVKRKAGTAVCLANTKNLSLAWYMYQEDNAGALIGGRSSKQTPWIKDPIDESGNALPVSRLWAESPPVTDDDEIRGIKAGYLYSYLEADGVYNCPSDNIRRGFDGTRVYVSYSIPRCLNGDFPKERKKFSQITRPSIRYNFVENADERNWNMGGSFPLGAPEYTGNDEWAWWGPLAVNHGDSSVLGFCDGHAEVHKWKDEFTKSRVDKLNDTDSNNYGIERPPEGQTEDIDYMARGWATR</sequence>
<accession>A0A1U9NKI5</accession>
<evidence type="ECO:0000313" key="4">
    <source>
        <dbReference type="Proteomes" id="UP000189674"/>
    </source>
</evidence>
<dbReference type="Pfam" id="PF07963">
    <property type="entry name" value="N_methyl"/>
    <property type="match status" value="1"/>
</dbReference>
<dbReference type="SUPFAM" id="SSF54523">
    <property type="entry name" value="Pili subunits"/>
    <property type="match status" value="1"/>
</dbReference>
<keyword evidence="1" id="KW-0488">Methylation</keyword>
<dbReference type="InterPro" id="IPR000983">
    <property type="entry name" value="Bac_GSPG_pilin"/>
</dbReference>
<dbReference type="GO" id="GO:0015627">
    <property type="term" value="C:type II protein secretion system complex"/>
    <property type="evidence" value="ECO:0007669"/>
    <property type="project" value="InterPro"/>
</dbReference>
<dbReference type="PANTHER" id="PTHR30093">
    <property type="entry name" value="GENERAL SECRETION PATHWAY PROTEIN G"/>
    <property type="match status" value="1"/>
</dbReference>
<gene>
    <name evidence="3" type="ORF">STSP2_01255</name>
</gene>
<dbReference type="RefSeq" id="WP_146660821.1">
    <property type="nucleotide sequence ID" value="NZ_CP019791.1"/>
</dbReference>
<organism evidence="3 4">
    <name type="scientific">Anaerohalosphaera lusitana</name>
    <dbReference type="NCBI Taxonomy" id="1936003"/>
    <lineage>
        <taxon>Bacteria</taxon>
        <taxon>Pseudomonadati</taxon>
        <taxon>Planctomycetota</taxon>
        <taxon>Phycisphaerae</taxon>
        <taxon>Sedimentisphaerales</taxon>
        <taxon>Anaerohalosphaeraceae</taxon>
        <taxon>Anaerohalosphaera</taxon>
    </lineage>
</organism>
<dbReference type="STRING" id="1936003.STSP2_01255"/>
<dbReference type="NCBIfam" id="TIGR02532">
    <property type="entry name" value="IV_pilin_GFxxxE"/>
    <property type="match status" value="1"/>
</dbReference>
<dbReference type="OrthoDB" id="239712at2"/>
<keyword evidence="2" id="KW-0812">Transmembrane</keyword>
<keyword evidence="4" id="KW-1185">Reference proteome</keyword>
<name>A0A1U9NKI5_9BACT</name>
<dbReference type="Gene3D" id="3.30.700.10">
    <property type="entry name" value="Glycoprotein, Type 4 Pilin"/>
    <property type="match status" value="1"/>
</dbReference>
<dbReference type="GO" id="GO:0015628">
    <property type="term" value="P:protein secretion by the type II secretion system"/>
    <property type="evidence" value="ECO:0007669"/>
    <property type="project" value="InterPro"/>
</dbReference>
<keyword evidence="2" id="KW-0472">Membrane</keyword>
<evidence type="ECO:0000256" key="1">
    <source>
        <dbReference type="ARBA" id="ARBA00022481"/>
    </source>
</evidence>
<proteinExistence type="predicted"/>
<dbReference type="EMBL" id="CP019791">
    <property type="protein sequence ID" value="AQT68100.1"/>
    <property type="molecule type" value="Genomic_DNA"/>
</dbReference>
<dbReference type="PRINTS" id="PR00813">
    <property type="entry name" value="BCTERIALGSPG"/>
</dbReference>